<dbReference type="RefSeq" id="WP_062543610.1">
    <property type="nucleotide sequence ID" value="NZ_CP012643.1"/>
</dbReference>
<accession>A0A0N7HWG2</accession>
<evidence type="ECO:0000313" key="2">
    <source>
        <dbReference type="EMBL" id="ALI99160.1"/>
    </source>
</evidence>
<dbReference type="KEGG" id="rti:DC20_09455"/>
<reference evidence="2 3" key="1">
    <citation type="submission" date="2015-08" db="EMBL/GenBank/DDBJ databases">
        <title>Complete genome sequence of Rufibacter tibetensis strain 1351t, a radiation-resistant bacterium from tibet plateau.</title>
        <authorList>
            <person name="Dai J."/>
        </authorList>
    </citation>
    <scope>NUCLEOTIDE SEQUENCE [LARGE SCALE GENOMIC DNA]</scope>
    <source>
        <strain evidence="2 3">1351</strain>
    </source>
</reference>
<evidence type="ECO:0000256" key="1">
    <source>
        <dbReference type="SAM" id="SignalP"/>
    </source>
</evidence>
<dbReference type="SUPFAM" id="SSF54427">
    <property type="entry name" value="NTF2-like"/>
    <property type="match status" value="1"/>
</dbReference>
<dbReference type="Proteomes" id="UP000061382">
    <property type="component" value="Chromosome"/>
</dbReference>
<keyword evidence="3" id="KW-1185">Reference proteome</keyword>
<protein>
    <recommendedName>
        <fullName evidence="4">SnoaL-like domain-containing protein</fullName>
    </recommendedName>
</protein>
<dbReference type="Gene3D" id="3.10.450.50">
    <property type="match status" value="1"/>
</dbReference>
<dbReference type="EMBL" id="CP012643">
    <property type="protein sequence ID" value="ALI99160.1"/>
    <property type="molecule type" value="Genomic_DNA"/>
</dbReference>
<feature type="signal peptide" evidence="1">
    <location>
        <begin position="1"/>
        <end position="23"/>
    </location>
</feature>
<dbReference type="AlphaFoldDB" id="A0A0N7HWG2"/>
<evidence type="ECO:0000313" key="3">
    <source>
        <dbReference type="Proteomes" id="UP000061382"/>
    </source>
</evidence>
<evidence type="ECO:0008006" key="4">
    <source>
        <dbReference type="Google" id="ProtNLM"/>
    </source>
</evidence>
<name>A0A0N7HWG2_9BACT</name>
<organism evidence="2 3">
    <name type="scientific">Rufibacter tibetensis</name>
    <dbReference type="NCBI Taxonomy" id="512763"/>
    <lineage>
        <taxon>Bacteria</taxon>
        <taxon>Pseudomonadati</taxon>
        <taxon>Bacteroidota</taxon>
        <taxon>Cytophagia</taxon>
        <taxon>Cytophagales</taxon>
        <taxon>Hymenobacteraceae</taxon>
        <taxon>Rufibacter</taxon>
    </lineage>
</organism>
<dbReference type="PATRIC" id="fig|512763.3.peg.2087"/>
<dbReference type="OrthoDB" id="893139at2"/>
<gene>
    <name evidence="2" type="ORF">DC20_09455</name>
</gene>
<dbReference type="InterPro" id="IPR032710">
    <property type="entry name" value="NTF2-like_dom_sf"/>
</dbReference>
<proteinExistence type="predicted"/>
<sequence length="184" mass="20343">MKRTIKRSLLFGACVLFGFVATAQTKSTSTAKSGYNSKVVENPNADADIKVVSDFLHALVAADMAKAKTLMTSSYKGYGPSSADSLTSEQTISQWEQIHKARTNEKIGQDLKHATFRVKSGVTKGDWVSIWGNYSFTQMGKNITTPFQFTAHVINGKIDYSKIYYDNMHVAKLLGYKITPPESK</sequence>
<keyword evidence="1" id="KW-0732">Signal</keyword>
<feature type="chain" id="PRO_5006012728" description="SnoaL-like domain-containing protein" evidence="1">
    <location>
        <begin position="24"/>
        <end position="184"/>
    </location>
</feature>